<evidence type="ECO:0000256" key="1">
    <source>
        <dbReference type="SAM" id="Coils"/>
    </source>
</evidence>
<keyword evidence="3" id="KW-1185">Reference proteome</keyword>
<dbReference type="EMBL" id="RBXR01000001">
    <property type="protein sequence ID" value="RKT67234.1"/>
    <property type="molecule type" value="Genomic_DNA"/>
</dbReference>
<gene>
    <name evidence="2" type="ORF">DFJ66_0403</name>
</gene>
<sequence>MPPGRIAPNPDHPLIRHLNGDFGNAQYMIAWLHRLYIQLEGPMYPGYDRYLDMEHGNPYYFGITTEDYLHPLDVLSGQDIALMESVHHILESARYKNDNNRTDDRISQFVFNDLNADLERAQNTWKGATADSVHQYRKDFQNFYPEHQKAIGQLGNCLVAYAGVIREARKDVDKIVGQFYDALENYYYSSSFPLDYVIVVLDLLVGFIFDKLPLKPTEERIFSAVLGKAISDAGTQAGQSVGGDDLLDIAKAYLTAANDVCDKAKAQIRALTERLRTEVETTLLNMGPVPVPSPPATVSDGFEVDLGVLGTLVATTASSIAYFEQNARDLHIGASGVTSGYPLLGGQGGSGAFFHTGKDFSDAFVGAYQRVTDTYQAFIDGLKRLHQGLQDAYDTYNATETQVRQSFGSLAATFGKL</sequence>
<dbReference type="InterPro" id="IPR036689">
    <property type="entry name" value="ESAT-6-like_sf"/>
</dbReference>
<dbReference type="SUPFAM" id="SSF140453">
    <property type="entry name" value="EsxAB dimer-like"/>
    <property type="match status" value="1"/>
</dbReference>
<reference evidence="2 3" key="1">
    <citation type="submission" date="2018-10" db="EMBL/GenBank/DDBJ databases">
        <title>Sequencing the genomes of 1000 actinobacteria strains.</title>
        <authorList>
            <person name="Klenk H.-P."/>
        </authorList>
    </citation>
    <scope>NUCLEOTIDE SEQUENCE [LARGE SCALE GENOMIC DNA]</scope>
    <source>
        <strain evidence="2 3">DSM 43911</strain>
    </source>
</reference>
<evidence type="ECO:0000313" key="3">
    <source>
        <dbReference type="Proteomes" id="UP000272729"/>
    </source>
</evidence>
<dbReference type="AlphaFoldDB" id="A0A495X210"/>
<comment type="caution">
    <text evidence="2">The sequence shown here is derived from an EMBL/GenBank/DDBJ whole genome shotgun (WGS) entry which is preliminary data.</text>
</comment>
<evidence type="ECO:0000313" key="2">
    <source>
        <dbReference type="EMBL" id="RKT67234.1"/>
    </source>
</evidence>
<organism evidence="2 3">
    <name type="scientific">Saccharothrix variisporea</name>
    <dbReference type="NCBI Taxonomy" id="543527"/>
    <lineage>
        <taxon>Bacteria</taxon>
        <taxon>Bacillati</taxon>
        <taxon>Actinomycetota</taxon>
        <taxon>Actinomycetes</taxon>
        <taxon>Pseudonocardiales</taxon>
        <taxon>Pseudonocardiaceae</taxon>
        <taxon>Saccharothrix</taxon>
    </lineage>
</organism>
<protein>
    <submittedName>
        <fullName evidence="2">Uncharacterized protein</fullName>
    </submittedName>
</protein>
<keyword evidence="1" id="KW-0175">Coiled coil</keyword>
<dbReference type="Proteomes" id="UP000272729">
    <property type="component" value="Unassembled WGS sequence"/>
</dbReference>
<dbReference type="Gene3D" id="1.10.287.1060">
    <property type="entry name" value="ESAT-6-like"/>
    <property type="match status" value="1"/>
</dbReference>
<name>A0A495X210_9PSEU</name>
<dbReference type="RefSeq" id="WP_147459151.1">
    <property type="nucleotide sequence ID" value="NZ_JBIUBA010000048.1"/>
</dbReference>
<feature type="coiled-coil region" evidence="1">
    <location>
        <begin position="254"/>
        <end position="281"/>
    </location>
</feature>
<proteinExistence type="predicted"/>
<accession>A0A495X210</accession>